<evidence type="ECO:0000313" key="3">
    <source>
        <dbReference type="EMBL" id="KAK3387073.1"/>
    </source>
</evidence>
<dbReference type="EMBL" id="JAULSW010000003">
    <property type="protein sequence ID" value="KAK3387073.1"/>
    <property type="molecule type" value="Genomic_DNA"/>
</dbReference>
<name>A0AAE0NSV0_9PEZI</name>
<dbReference type="PANTHER" id="PTHR10672">
    <property type="entry name" value="ADDUCIN"/>
    <property type="match status" value="1"/>
</dbReference>
<evidence type="ECO:0000259" key="2">
    <source>
        <dbReference type="SMART" id="SM01007"/>
    </source>
</evidence>
<comment type="caution">
    <text evidence="3">The sequence shown here is derived from an EMBL/GenBank/DDBJ whole genome shotgun (WGS) entry which is preliminary data.</text>
</comment>
<sequence>MAPSVAIIEEQTESPPQPTPRPSSSVTIEAASPMKTANPTSTSSSPPAIIAADKEKTPLEAISLGDVLPGIPSFPNFVASRRHILTHMAATFRGWARWGFTEGQSGHISVRDPEFPGCMWMNPLSRHFGMLTVGDFLLLEIDAGRIVAGGKNPTTELRTANAAGYYIHSAIHRARPDVHAVCHAHTRAGRGWSVFARPLEMLTQDVCNFHDAHAVYANYGGIVFGSEEGERIAAALGEKNKAVILMNHGLLTVGETVDEAGFLFGLLDRSCAIQLDVEAACAGNPGLKKQVISDDEAAYNCRMASEKHALYREAQADIELEFELAGGEEVLARGFESLVIDLADRAAEA</sequence>
<reference evidence="3" key="2">
    <citation type="submission" date="2023-06" db="EMBL/GenBank/DDBJ databases">
        <authorList>
            <consortium name="Lawrence Berkeley National Laboratory"/>
            <person name="Haridas S."/>
            <person name="Hensen N."/>
            <person name="Bonometti L."/>
            <person name="Westerberg I."/>
            <person name="Brannstrom I.O."/>
            <person name="Guillou S."/>
            <person name="Cros-Aarteil S."/>
            <person name="Calhoun S."/>
            <person name="Kuo A."/>
            <person name="Mondo S."/>
            <person name="Pangilinan J."/>
            <person name="Riley R."/>
            <person name="LaButti K."/>
            <person name="Andreopoulos B."/>
            <person name="Lipzen A."/>
            <person name="Chen C."/>
            <person name="Yanf M."/>
            <person name="Daum C."/>
            <person name="Ng V."/>
            <person name="Clum A."/>
            <person name="Steindorff A."/>
            <person name="Ohm R."/>
            <person name="Martin F."/>
            <person name="Silar P."/>
            <person name="Natvig D."/>
            <person name="Lalanne C."/>
            <person name="Gautier V."/>
            <person name="Ament-velasquez S.L."/>
            <person name="Kruys A."/>
            <person name="Hutchinson M.I."/>
            <person name="Powell A.J."/>
            <person name="Barry K."/>
            <person name="Miller A.N."/>
            <person name="Grigoriev I.V."/>
            <person name="Debuchy R."/>
            <person name="Gladieux P."/>
            <person name="Thoren M.H."/>
            <person name="Johannesson H."/>
        </authorList>
    </citation>
    <scope>NUCLEOTIDE SEQUENCE</scope>
    <source>
        <strain evidence="3">CBS 232.78</strain>
    </source>
</reference>
<dbReference type="AlphaFoldDB" id="A0AAE0NSV0"/>
<dbReference type="Proteomes" id="UP001285441">
    <property type="component" value="Unassembled WGS sequence"/>
</dbReference>
<proteinExistence type="predicted"/>
<dbReference type="GO" id="GO:0051015">
    <property type="term" value="F:actin filament binding"/>
    <property type="evidence" value="ECO:0007669"/>
    <property type="project" value="TreeGrafter"/>
</dbReference>
<feature type="region of interest" description="Disordered" evidence="1">
    <location>
        <begin position="1"/>
        <end position="47"/>
    </location>
</feature>
<accession>A0AAE0NSV0</accession>
<feature type="compositionally biased region" description="Low complexity" evidence="1">
    <location>
        <begin position="36"/>
        <end position="47"/>
    </location>
</feature>
<dbReference type="SUPFAM" id="SSF53639">
    <property type="entry name" value="AraD/HMP-PK domain-like"/>
    <property type="match status" value="1"/>
</dbReference>
<dbReference type="Pfam" id="PF00596">
    <property type="entry name" value="Aldolase_II"/>
    <property type="match status" value="1"/>
</dbReference>
<evidence type="ECO:0000256" key="1">
    <source>
        <dbReference type="SAM" id="MobiDB-lite"/>
    </source>
</evidence>
<dbReference type="FunFam" id="3.40.225.10:FF:000009">
    <property type="entry name" value="Class II aldolase/adducin N-terminal"/>
    <property type="match status" value="1"/>
</dbReference>
<organism evidence="3 4">
    <name type="scientific">Podospora didyma</name>
    <dbReference type="NCBI Taxonomy" id="330526"/>
    <lineage>
        <taxon>Eukaryota</taxon>
        <taxon>Fungi</taxon>
        <taxon>Dikarya</taxon>
        <taxon>Ascomycota</taxon>
        <taxon>Pezizomycotina</taxon>
        <taxon>Sordariomycetes</taxon>
        <taxon>Sordariomycetidae</taxon>
        <taxon>Sordariales</taxon>
        <taxon>Podosporaceae</taxon>
        <taxon>Podospora</taxon>
    </lineage>
</organism>
<protein>
    <submittedName>
        <fullName evidence="3">Class II aldolase</fullName>
    </submittedName>
</protein>
<dbReference type="InterPro" id="IPR051017">
    <property type="entry name" value="Aldolase-II_Adducin_sf"/>
</dbReference>
<dbReference type="GO" id="GO:0005856">
    <property type="term" value="C:cytoskeleton"/>
    <property type="evidence" value="ECO:0007669"/>
    <property type="project" value="TreeGrafter"/>
</dbReference>
<dbReference type="InterPro" id="IPR036409">
    <property type="entry name" value="Aldolase_II/adducin_N_sf"/>
</dbReference>
<reference evidence="3" key="1">
    <citation type="journal article" date="2023" name="Mol. Phylogenet. Evol.">
        <title>Genome-scale phylogeny and comparative genomics of the fungal order Sordariales.</title>
        <authorList>
            <person name="Hensen N."/>
            <person name="Bonometti L."/>
            <person name="Westerberg I."/>
            <person name="Brannstrom I.O."/>
            <person name="Guillou S."/>
            <person name="Cros-Aarteil S."/>
            <person name="Calhoun S."/>
            <person name="Haridas S."/>
            <person name="Kuo A."/>
            <person name="Mondo S."/>
            <person name="Pangilinan J."/>
            <person name="Riley R."/>
            <person name="LaButti K."/>
            <person name="Andreopoulos B."/>
            <person name="Lipzen A."/>
            <person name="Chen C."/>
            <person name="Yan M."/>
            <person name="Daum C."/>
            <person name="Ng V."/>
            <person name="Clum A."/>
            <person name="Steindorff A."/>
            <person name="Ohm R.A."/>
            <person name="Martin F."/>
            <person name="Silar P."/>
            <person name="Natvig D.O."/>
            <person name="Lalanne C."/>
            <person name="Gautier V."/>
            <person name="Ament-Velasquez S.L."/>
            <person name="Kruys A."/>
            <person name="Hutchinson M.I."/>
            <person name="Powell A.J."/>
            <person name="Barry K."/>
            <person name="Miller A.N."/>
            <person name="Grigoriev I.V."/>
            <person name="Debuchy R."/>
            <person name="Gladieux P."/>
            <person name="Hiltunen Thoren M."/>
            <person name="Johannesson H."/>
        </authorList>
    </citation>
    <scope>NUCLEOTIDE SEQUENCE</scope>
    <source>
        <strain evidence="3">CBS 232.78</strain>
    </source>
</reference>
<feature type="domain" description="Class II aldolase/adducin N-terminal" evidence="2">
    <location>
        <begin position="86"/>
        <end position="275"/>
    </location>
</feature>
<dbReference type="SMART" id="SM01007">
    <property type="entry name" value="Aldolase_II"/>
    <property type="match status" value="1"/>
</dbReference>
<gene>
    <name evidence="3" type="ORF">B0H63DRAFT_148227</name>
</gene>
<dbReference type="InterPro" id="IPR001303">
    <property type="entry name" value="Aldolase_II/adducin_N"/>
</dbReference>
<keyword evidence="4" id="KW-1185">Reference proteome</keyword>
<evidence type="ECO:0000313" key="4">
    <source>
        <dbReference type="Proteomes" id="UP001285441"/>
    </source>
</evidence>
<dbReference type="PANTHER" id="PTHR10672:SF25">
    <property type="entry name" value="MEIOTICALLY UP-REGULATED GENE 14 PROTEIN"/>
    <property type="match status" value="1"/>
</dbReference>
<dbReference type="Gene3D" id="3.40.225.10">
    <property type="entry name" value="Class II aldolase/adducin N-terminal domain"/>
    <property type="match status" value="1"/>
</dbReference>